<keyword evidence="2" id="KW-0813">Transport</keyword>
<keyword evidence="5" id="KW-0631">Potassium channel</keyword>
<feature type="compositionally biased region" description="Polar residues" evidence="12">
    <location>
        <begin position="252"/>
        <end position="268"/>
    </location>
</feature>
<dbReference type="AlphaFoldDB" id="A0A4U1BRH0"/>
<sequence>MTKETFSPRELGMMLLSVLSVIVVLMIAFYDDGREHMQLLMHIDLMICIIFISNFFYGLWRSDNRAHYFKEHWIDLVASIPAIEQLRYARIFQVLRVIRLARMTRSFWGEFLKHKRETTVTSLLVGLVTVLTFASVLILLVEEGAPGANITTADEAIWWAIVTISTVGYGDFYPVTSMGRIIGAIVIISGVSFFGIVAGYLASVFVSPEEEEKLSSQELELNKRSDELERKLANLEQQNQQILAELKRLSERSSPAPTESTGSDRNSV</sequence>
<evidence type="ECO:0000256" key="13">
    <source>
        <dbReference type="SAM" id="Phobius"/>
    </source>
</evidence>
<evidence type="ECO:0000256" key="4">
    <source>
        <dbReference type="ARBA" id="ARBA00022692"/>
    </source>
</evidence>
<dbReference type="EMBL" id="SWCJ01000003">
    <property type="protein sequence ID" value="TKB56758.1"/>
    <property type="molecule type" value="Genomic_DNA"/>
</dbReference>
<evidence type="ECO:0000256" key="5">
    <source>
        <dbReference type="ARBA" id="ARBA00022826"/>
    </source>
</evidence>
<evidence type="ECO:0000256" key="11">
    <source>
        <dbReference type="ARBA" id="ARBA00023303"/>
    </source>
</evidence>
<organism evidence="15 16">
    <name type="scientific">Ferrimonas aestuarii</name>
    <dbReference type="NCBI Taxonomy" id="2569539"/>
    <lineage>
        <taxon>Bacteria</taxon>
        <taxon>Pseudomonadati</taxon>
        <taxon>Pseudomonadota</taxon>
        <taxon>Gammaproteobacteria</taxon>
        <taxon>Alteromonadales</taxon>
        <taxon>Ferrimonadaceae</taxon>
        <taxon>Ferrimonas</taxon>
    </lineage>
</organism>
<dbReference type="Proteomes" id="UP000305675">
    <property type="component" value="Unassembled WGS sequence"/>
</dbReference>
<evidence type="ECO:0000256" key="3">
    <source>
        <dbReference type="ARBA" id="ARBA00022538"/>
    </source>
</evidence>
<comment type="subcellular location">
    <subcellularLocation>
        <location evidence="1">Membrane</location>
        <topology evidence="1">Multi-pass membrane protein</topology>
    </subcellularLocation>
</comment>
<feature type="transmembrane region" description="Helical" evidence="13">
    <location>
        <begin position="181"/>
        <end position="206"/>
    </location>
</feature>
<evidence type="ECO:0000313" key="15">
    <source>
        <dbReference type="EMBL" id="TKB56758.1"/>
    </source>
</evidence>
<evidence type="ECO:0000256" key="2">
    <source>
        <dbReference type="ARBA" id="ARBA00022448"/>
    </source>
</evidence>
<proteinExistence type="predicted"/>
<feature type="transmembrane region" description="Helical" evidence="13">
    <location>
        <begin position="156"/>
        <end position="174"/>
    </location>
</feature>
<evidence type="ECO:0000259" key="14">
    <source>
        <dbReference type="Pfam" id="PF00520"/>
    </source>
</evidence>
<evidence type="ECO:0000256" key="1">
    <source>
        <dbReference type="ARBA" id="ARBA00004141"/>
    </source>
</evidence>
<dbReference type="InterPro" id="IPR028325">
    <property type="entry name" value="VG_K_chnl"/>
</dbReference>
<name>A0A4U1BRH0_9GAMM</name>
<keyword evidence="11" id="KW-0407">Ion channel</keyword>
<evidence type="ECO:0000256" key="12">
    <source>
        <dbReference type="SAM" id="MobiDB-lite"/>
    </source>
</evidence>
<comment type="caution">
    <text evidence="15">The sequence shown here is derived from an EMBL/GenBank/DDBJ whole genome shotgun (WGS) entry which is preliminary data.</text>
</comment>
<protein>
    <submittedName>
        <fullName evidence="15">Ion transporter</fullName>
    </submittedName>
</protein>
<dbReference type="InterPro" id="IPR005821">
    <property type="entry name" value="Ion_trans_dom"/>
</dbReference>
<feature type="transmembrane region" description="Helical" evidence="13">
    <location>
        <begin position="12"/>
        <end position="30"/>
    </location>
</feature>
<dbReference type="SUPFAM" id="SSF81324">
    <property type="entry name" value="Voltage-gated potassium channels"/>
    <property type="match status" value="1"/>
</dbReference>
<dbReference type="Gene3D" id="1.20.5.110">
    <property type="match status" value="1"/>
</dbReference>
<dbReference type="GO" id="GO:0005249">
    <property type="term" value="F:voltage-gated potassium channel activity"/>
    <property type="evidence" value="ECO:0007669"/>
    <property type="project" value="InterPro"/>
</dbReference>
<dbReference type="Gene3D" id="1.10.287.70">
    <property type="match status" value="1"/>
</dbReference>
<evidence type="ECO:0000313" key="16">
    <source>
        <dbReference type="Proteomes" id="UP000305675"/>
    </source>
</evidence>
<dbReference type="PANTHER" id="PTHR11537">
    <property type="entry name" value="VOLTAGE-GATED POTASSIUM CHANNEL"/>
    <property type="match status" value="1"/>
</dbReference>
<keyword evidence="8 13" id="KW-1133">Transmembrane helix</keyword>
<dbReference type="RefSeq" id="WP_136862562.1">
    <property type="nucleotide sequence ID" value="NZ_SWCJ01000003.1"/>
</dbReference>
<feature type="domain" description="Ion transport" evidence="14">
    <location>
        <begin position="13"/>
        <end position="207"/>
    </location>
</feature>
<evidence type="ECO:0000256" key="6">
    <source>
        <dbReference type="ARBA" id="ARBA00022882"/>
    </source>
</evidence>
<dbReference type="PANTHER" id="PTHR11537:SF254">
    <property type="entry name" value="POTASSIUM VOLTAGE-GATED CHANNEL PROTEIN SHAB"/>
    <property type="match status" value="1"/>
</dbReference>
<dbReference type="Pfam" id="PF00520">
    <property type="entry name" value="Ion_trans"/>
    <property type="match status" value="1"/>
</dbReference>
<gene>
    <name evidence="15" type="ORF">FCL42_06400</name>
</gene>
<feature type="transmembrane region" description="Helical" evidence="13">
    <location>
        <begin position="42"/>
        <end position="60"/>
    </location>
</feature>
<keyword evidence="3" id="KW-0633">Potassium transport</keyword>
<evidence type="ECO:0000256" key="7">
    <source>
        <dbReference type="ARBA" id="ARBA00022958"/>
    </source>
</evidence>
<reference evidence="15 16" key="1">
    <citation type="submission" date="2019-04" db="EMBL/GenBank/DDBJ databases">
        <authorList>
            <person name="Hwang J.C."/>
        </authorList>
    </citation>
    <scope>NUCLEOTIDE SEQUENCE [LARGE SCALE GENOMIC DNA]</scope>
    <source>
        <strain evidence="15 16">IMCC35002</strain>
    </source>
</reference>
<feature type="region of interest" description="Disordered" evidence="12">
    <location>
        <begin position="246"/>
        <end position="268"/>
    </location>
</feature>
<keyword evidence="4 13" id="KW-0812">Transmembrane</keyword>
<evidence type="ECO:0000256" key="10">
    <source>
        <dbReference type="ARBA" id="ARBA00023136"/>
    </source>
</evidence>
<evidence type="ECO:0000256" key="9">
    <source>
        <dbReference type="ARBA" id="ARBA00023065"/>
    </source>
</evidence>
<keyword evidence="16" id="KW-1185">Reference proteome</keyword>
<dbReference type="GO" id="GO:0001508">
    <property type="term" value="P:action potential"/>
    <property type="evidence" value="ECO:0007669"/>
    <property type="project" value="TreeGrafter"/>
</dbReference>
<keyword evidence="10 13" id="KW-0472">Membrane</keyword>
<dbReference type="GO" id="GO:0008076">
    <property type="term" value="C:voltage-gated potassium channel complex"/>
    <property type="evidence" value="ECO:0007669"/>
    <property type="project" value="InterPro"/>
</dbReference>
<keyword evidence="9" id="KW-0406">Ion transport</keyword>
<dbReference type="Gene3D" id="1.20.120.350">
    <property type="entry name" value="Voltage-gated potassium channels. Chain C"/>
    <property type="match status" value="1"/>
</dbReference>
<evidence type="ECO:0000256" key="8">
    <source>
        <dbReference type="ARBA" id="ARBA00022989"/>
    </source>
</evidence>
<keyword evidence="7" id="KW-0630">Potassium</keyword>
<dbReference type="OrthoDB" id="9799090at2"/>
<feature type="transmembrane region" description="Helical" evidence="13">
    <location>
        <begin position="120"/>
        <end position="141"/>
    </location>
</feature>
<dbReference type="PRINTS" id="PR00169">
    <property type="entry name" value="KCHANNEL"/>
</dbReference>
<accession>A0A4U1BRH0</accession>
<keyword evidence="6" id="KW-0851">Voltage-gated channel</keyword>
<dbReference type="InterPro" id="IPR027359">
    <property type="entry name" value="Volt_channel_dom_sf"/>
</dbReference>